<keyword evidence="10" id="KW-0653">Protein transport</keyword>
<evidence type="ECO:0000256" key="4">
    <source>
        <dbReference type="ARBA" id="ARBA00018980"/>
    </source>
</evidence>
<evidence type="ECO:0000256" key="14">
    <source>
        <dbReference type="ARBA" id="ARBA00029692"/>
    </source>
</evidence>
<comment type="subunit">
    <text evidence="15">Component of the PEX2-PEX10-PEX12 retrotranslocation channel, composed of PEX2, PEX10 and PEX12.</text>
</comment>
<evidence type="ECO:0000256" key="5">
    <source>
        <dbReference type="ARBA" id="ARBA00022448"/>
    </source>
</evidence>
<evidence type="ECO:0000256" key="15">
    <source>
        <dbReference type="ARBA" id="ARBA00034505"/>
    </source>
</evidence>
<comment type="similarity">
    <text evidence="3">Belongs to the pex2/pex10/pex12 family.</text>
</comment>
<protein>
    <recommendedName>
        <fullName evidence="4">Peroxisome assembly protein 12</fullName>
    </recommendedName>
    <alternativeName>
        <fullName evidence="14">Peroxin-12</fullName>
    </alternativeName>
</protein>
<keyword evidence="11" id="KW-1133">Transmembrane helix</keyword>
<dbReference type="GO" id="GO:0006513">
    <property type="term" value="P:protein monoubiquitination"/>
    <property type="evidence" value="ECO:0007669"/>
    <property type="project" value="TreeGrafter"/>
</dbReference>
<accession>A0AAN7WU68</accession>
<proteinExistence type="inferred from homology"/>
<dbReference type="GO" id="GO:0016562">
    <property type="term" value="P:protein import into peroxisome matrix, receptor recycling"/>
    <property type="evidence" value="ECO:0007669"/>
    <property type="project" value="UniProtKB-ARBA"/>
</dbReference>
<keyword evidence="13" id="KW-0576">Peroxisome</keyword>
<keyword evidence="9" id="KW-0862">Zinc</keyword>
<keyword evidence="18" id="KW-1185">Reference proteome</keyword>
<dbReference type="InterPro" id="IPR017375">
    <property type="entry name" value="PEX12"/>
</dbReference>
<evidence type="ECO:0000259" key="16">
    <source>
        <dbReference type="Pfam" id="PF04757"/>
    </source>
</evidence>
<gene>
    <name evidence="17" type="ORF">RI543_000435</name>
</gene>
<dbReference type="GO" id="GO:0008270">
    <property type="term" value="F:zinc ion binding"/>
    <property type="evidence" value="ECO:0007669"/>
    <property type="project" value="UniProtKB-KW"/>
</dbReference>
<dbReference type="GO" id="GO:0005778">
    <property type="term" value="C:peroxisomal membrane"/>
    <property type="evidence" value="ECO:0007669"/>
    <property type="project" value="UniProtKB-SubCell"/>
</dbReference>
<keyword evidence="5" id="KW-0813">Transport</keyword>
<name>A0AAN7WU68_9SACH</name>
<comment type="subcellular location">
    <subcellularLocation>
        <location evidence="1">Peroxisome membrane</location>
        <topology evidence="1">Multi-pass membrane protein</topology>
    </subcellularLocation>
</comment>
<comment type="pathway">
    <text evidence="2">Protein modification; protein ubiquitination.</text>
</comment>
<dbReference type="GO" id="GO:0004842">
    <property type="term" value="F:ubiquitin-protein transferase activity"/>
    <property type="evidence" value="ECO:0007669"/>
    <property type="project" value="TreeGrafter"/>
</dbReference>
<dbReference type="InterPro" id="IPR013083">
    <property type="entry name" value="Znf_RING/FYVE/PHD"/>
</dbReference>
<dbReference type="PANTHER" id="PTHR12888:SF0">
    <property type="entry name" value="PEROXISOME ASSEMBLY PROTEIN 12"/>
    <property type="match status" value="1"/>
</dbReference>
<evidence type="ECO:0000256" key="8">
    <source>
        <dbReference type="ARBA" id="ARBA00022771"/>
    </source>
</evidence>
<evidence type="ECO:0000313" key="18">
    <source>
        <dbReference type="Proteomes" id="UP001306508"/>
    </source>
</evidence>
<dbReference type="PANTHER" id="PTHR12888">
    <property type="entry name" value="PEROXISOME ASSEMBLY PROTEIN 12 PEROXIN-12"/>
    <property type="match status" value="1"/>
</dbReference>
<dbReference type="InterPro" id="IPR006845">
    <property type="entry name" value="Pex_N"/>
</dbReference>
<dbReference type="Pfam" id="PF04757">
    <property type="entry name" value="Pex2_Pex12"/>
    <property type="match status" value="1"/>
</dbReference>
<dbReference type="SUPFAM" id="SSF57850">
    <property type="entry name" value="RING/U-box"/>
    <property type="match status" value="1"/>
</dbReference>
<comment type="caution">
    <text evidence="17">The sequence shown here is derived from an EMBL/GenBank/DDBJ whole genome shotgun (WGS) entry which is preliminary data.</text>
</comment>
<organism evidence="17 18">
    <name type="scientific">Arxiozyma heterogenica</name>
    <dbReference type="NCBI Taxonomy" id="278026"/>
    <lineage>
        <taxon>Eukaryota</taxon>
        <taxon>Fungi</taxon>
        <taxon>Dikarya</taxon>
        <taxon>Ascomycota</taxon>
        <taxon>Saccharomycotina</taxon>
        <taxon>Saccharomycetes</taxon>
        <taxon>Saccharomycetales</taxon>
        <taxon>Saccharomycetaceae</taxon>
        <taxon>Arxiozyma</taxon>
    </lineage>
</organism>
<evidence type="ECO:0000256" key="7">
    <source>
        <dbReference type="ARBA" id="ARBA00022723"/>
    </source>
</evidence>
<evidence type="ECO:0000256" key="9">
    <source>
        <dbReference type="ARBA" id="ARBA00022833"/>
    </source>
</evidence>
<keyword evidence="8" id="KW-0863">Zinc-finger</keyword>
<feature type="domain" description="Pex N-terminal" evidence="16">
    <location>
        <begin position="30"/>
        <end position="309"/>
    </location>
</feature>
<keyword evidence="7" id="KW-0479">Metal-binding</keyword>
<evidence type="ECO:0000313" key="17">
    <source>
        <dbReference type="EMBL" id="KAK5782113.1"/>
    </source>
</evidence>
<dbReference type="Gene3D" id="3.30.40.10">
    <property type="entry name" value="Zinc/RING finger domain, C3HC4 (zinc finger)"/>
    <property type="match status" value="1"/>
</dbReference>
<evidence type="ECO:0000256" key="2">
    <source>
        <dbReference type="ARBA" id="ARBA00004906"/>
    </source>
</evidence>
<dbReference type="AlphaFoldDB" id="A0AAN7WU68"/>
<evidence type="ECO:0000256" key="11">
    <source>
        <dbReference type="ARBA" id="ARBA00022989"/>
    </source>
</evidence>
<keyword evidence="6" id="KW-0812">Transmembrane</keyword>
<evidence type="ECO:0000256" key="13">
    <source>
        <dbReference type="ARBA" id="ARBA00023140"/>
    </source>
</evidence>
<evidence type="ECO:0000256" key="12">
    <source>
        <dbReference type="ARBA" id="ARBA00023136"/>
    </source>
</evidence>
<evidence type="ECO:0000256" key="6">
    <source>
        <dbReference type="ARBA" id="ARBA00022692"/>
    </source>
</evidence>
<evidence type="ECO:0000256" key="1">
    <source>
        <dbReference type="ARBA" id="ARBA00004585"/>
    </source>
</evidence>
<reference evidence="18" key="1">
    <citation type="submission" date="2023-07" db="EMBL/GenBank/DDBJ databases">
        <title>A draft genome of Kazachstania heterogenica Y-27499.</title>
        <authorList>
            <person name="Donic C."/>
            <person name="Kralova J.S."/>
            <person name="Fidel L."/>
            <person name="Ben-Dor S."/>
            <person name="Jung S."/>
        </authorList>
    </citation>
    <scope>NUCLEOTIDE SEQUENCE [LARGE SCALE GENOMIC DNA]</scope>
    <source>
        <strain evidence="18">Y27499</strain>
    </source>
</reference>
<keyword evidence="12" id="KW-0472">Membrane</keyword>
<dbReference type="GO" id="GO:1990429">
    <property type="term" value="C:peroxisomal importomer complex"/>
    <property type="evidence" value="ECO:0007669"/>
    <property type="project" value="TreeGrafter"/>
</dbReference>
<evidence type="ECO:0000256" key="3">
    <source>
        <dbReference type="ARBA" id="ARBA00008704"/>
    </source>
</evidence>
<evidence type="ECO:0000256" key="10">
    <source>
        <dbReference type="ARBA" id="ARBA00022927"/>
    </source>
</evidence>
<dbReference type="Proteomes" id="UP001306508">
    <property type="component" value="Unassembled WGS sequence"/>
</dbReference>
<sequence length="418" mass="49211">MSFYSNLPSVGSITTSDSLTPTLFEIISSNEINDLLPTSIRYILTKYWIQHHPTRFNIELNNWFDEWFYLILKSTVQWYHLNKYDSTFINRFYGLQQYNGKSILNPNISSQFSSPNSNVWSSLLRLTNTQRCVLLVQDVLIPYLNEKLSYIHNQLIRESQTLFQVPTVNESVSDKSHFIYKLEVQLKKLFIKWYPRIVRLLSLINLSIKLKFLSGKYGSETTLLEYLFKIQYTRCLHPLETLTTNNSNKNNNYQTVPFELNKKTKLNNIYIYSKLTRIFHDFIQKRLLWAGSTLFPSFIFLLKVYQWWNHENITSKITNSLNQLNKYVPKPPQARYVPNSDDISSHKKWKNDKNHCIICQNVITNSCIIETGCISCYPCMVQYLKNHMGKCPLTGKTLLGYNQDDPHNFGQSIRRLLI</sequence>
<dbReference type="EMBL" id="JAWIZZ010000015">
    <property type="protein sequence ID" value="KAK5782113.1"/>
    <property type="molecule type" value="Genomic_DNA"/>
</dbReference>